<dbReference type="Proteomes" id="UP000027002">
    <property type="component" value="Chromosome 5"/>
</dbReference>
<feature type="region of interest" description="Disordered" evidence="1">
    <location>
        <begin position="63"/>
        <end position="131"/>
    </location>
</feature>
<evidence type="ECO:0000256" key="1">
    <source>
        <dbReference type="SAM" id="MobiDB-lite"/>
    </source>
</evidence>
<organism evidence="2 3">
    <name type="scientific">Ustilaginoidea virens</name>
    <name type="common">Rice false smut fungus</name>
    <name type="synonym">Villosiclava virens</name>
    <dbReference type="NCBI Taxonomy" id="1159556"/>
    <lineage>
        <taxon>Eukaryota</taxon>
        <taxon>Fungi</taxon>
        <taxon>Dikarya</taxon>
        <taxon>Ascomycota</taxon>
        <taxon>Pezizomycotina</taxon>
        <taxon>Sordariomycetes</taxon>
        <taxon>Hypocreomycetidae</taxon>
        <taxon>Hypocreales</taxon>
        <taxon>Clavicipitaceae</taxon>
        <taxon>Ustilaginoidea</taxon>
    </lineage>
</organism>
<reference evidence="2" key="1">
    <citation type="submission" date="2020-03" db="EMBL/GenBank/DDBJ databases">
        <title>A mixture of massive structural variations and highly conserved coding sequences in Ustilaginoidea virens genome.</title>
        <authorList>
            <person name="Zhang K."/>
            <person name="Zhao Z."/>
            <person name="Zhang Z."/>
            <person name="Li Y."/>
            <person name="Hsiang T."/>
            <person name="Sun W."/>
        </authorList>
    </citation>
    <scope>NUCLEOTIDE SEQUENCE</scope>
    <source>
        <strain evidence="2">UV-8b</strain>
    </source>
</reference>
<evidence type="ECO:0000313" key="3">
    <source>
        <dbReference type="Proteomes" id="UP000027002"/>
    </source>
</evidence>
<dbReference type="EMBL" id="CP072757">
    <property type="protein sequence ID" value="QUC22629.1"/>
    <property type="molecule type" value="Genomic_DNA"/>
</dbReference>
<keyword evidence="3" id="KW-1185">Reference proteome</keyword>
<feature type="compositionally biased region" description="Basic and acidic residues" evidence="1">
    <location>
        <begin position="65"/>
        <end position="78"/>
    </location>
</feature>
<proteinExistence type="predicted"/>
<sequence>MLLMDAGCQDRPLLVRWSVEGRGGMRGPRCNSDCRDWTGSRLAADWQQTGGACRYSACLKFGPRGGEDSGIRTKDLSKMWDQQGHARRAATPPPRQTPPDPLPSNQPFHCGAPDDDDYTPLPPAPSNRPTRWSRSIANDLAAGDLVVAARQSCID</sequence>
<accession>A0A8E5HW09</accession>
<dbReference type="AlphaFoldDB" id="A0A8E5HW09"/>
<feature type="compositionally biased region" description="Pro residues" evidence="1">
    <location>
        <begin position="91"/>
        <end position="104"/>
    </location>
</feature>
<name>A0A8E5HW09_USTVR</name>
<dbReference type="KEGG" id="uvi:66067647"/>
<dbReference type="GeneID" id="66067647"/>
<protein>
    <submittedName>
        <fullName evidence="2">Uncharacterized protein</fullName>
    </submittedName>
</protein>
<evidence type="ECO:0000313" key="2">
    <source>
        <dbReference type="EMBL" id="QUC22629.1"/>
    </source>
</evidence>
<gene>
    <name evidence="2" type="ORF">UV8b_06870</name>
</gene>
<dbReference type="RefSeq" id="XP_043000302.1">
    <property type="nucleotide sequence ID" value="XM_043144367.1"/>
</dbReference>